<reference evidence="2 3" key="1">
    <citation type="submission" date="2024-05" db="EMBL/GenBank/DDBJ databases">
        <title>De novo assembly of an allotetraploid wild potato.</title>
        <authorList>
            <person name="Hosaka A.J."/>
        </authorList>
    </citation>
    <scope>NUCLEOTIDE SEQUENCE [LARGE SCALE GENOMIC DNA]</scope>
    <source>
        <tissue evidence="2">Young leaves</tissue>
    </source>
</reference>
<keyword evidence="1" id="KW-1133">Transmembrane helix</keyword>
<gene>
    <name evidence="2" type="ORF">AABB24_037706</name>
</gene>
<organism evidence="2 3">
    <name type="scientific">Solanum stoloniferum</name>
    <dbReference type="NCBI Taxonomy" id="62892"/>
    <lineage>
        <taxon>Eukaryota</taxon>
        <taxon>Viridiplantae</taxon>
        <taxon>Streptophyta</taxon>
        <taxon>Embryophyta</taxon>
        <taxon>Tracheophyta</taxon>
        <taxon>Spermatophyta</taxon>
        <taxon>Magnoliopsida</taxon>
        <taxon>eudicotyledons</taxon>
        <taxon>Gunneridae</taxon>
        <taxon>Pentapetalae</taxon>
        <taxon>asterids</taxon>
        <taxon>lamiids</taxon>
        <taxon>Solanales</taxon>
        <taxon>Solanaceae</taxon>
        <taxon>Solanoideae</taxon>
        <taxon>Solaneae</taxon>
        <taxon>Solanum</taxon>
    </lineage>
</organism>
<feature type="non-terminal residue" evidence="2">
    <location>
        <position position="1"/>
    </location>
</feature>
<evidence type="ECO:0000313" key="3">
    <source>
        <dbReference type="Proteomes" id="UP001627284"/>
    </source>
</evidence>
<dbReference type="PANTHER" id="PTHR33659">
    <property type="entry name" value="PROTEIN, PUTATIVE-RELATED-RELATED"/>
    <property type="match status" value="1"/>
</dbReference>
<feature type="transmembrane region" description="Helical" evidence="1">
    <location>
        <begin position="150"/>
        <end position="169"/>
    </location>
</feature>
<dbReference type="EMBL" id="JBJKTR010000022">
    <property type="protein sequence ID" value="KAL3327141.1"/>
    <property type="molecule type" value="Genomic_DNA"/>
</dbReference>
<dbReference type="Proteomes" id="UP001627284">
    <property type="component" value="Unassembled WGS sequence"/>
</dbReference>
<keyword evidence="1" id="KW-0812">Transmembrane</keyword>
<dbReference type="AlphaFoldDB" id="A0ABD2R8A7"/>
<keyword evidence="3" id="KW-1185">Reference proteome</keyword>
<keyword evidence="1" id="KW-0472">Membrane</keyword>
<comment type="caution">
    <text evidence="2">The sequence shown here is derived from an EMBL/GenBank/DDBJ whole genome shotgun (WGS) entry which is preliminary data.</text>
</comment>
<evidence type="ECO:0000313" key="2">
    <source>
        <dbReference type="EMBL" id="KAL3327141.1"/>
    </source>
</evidence>
<accession>A0ABD2R8A7</accession>
<name>A0ABD2R8A7_9SOLN</name>
<dbReference type="PANTHER" id="PTHR33659:SF14">
    <property type="match status" value="1"/>
</dbReference>
<proteinExistence type="predicted"/>
<sequence>IEKESSTKQAISSNIIYATCRPYFFQRRNPPLPTFLFSHASPHQFSLTQQTNQKTLSPAVFFTRSLPPYKFIPLLRFIFHQTLIHSASQSKIANKNSLNFCSNLVEMAQISIIKSFLVALIVVVFSATTSAQEIGLAPAPAPDAGAGFSLAQSGALVASSLLVSAVALLRN</sequence>
<protein>
    <submittedName>
        <fullName evidence="2">Uncharacterized protein</fullName>
    </submittedName>
</protein>
<evidence type="ECO:0000256" key="1">
    <source>
        <dbReference type="SAM" id="Phobius"/>
    </source>
</evidence>
<feature type="transmembrane region" description="Helical" evidence="1">
    <location>
        <begin position="112"/>
        <end position="130"/>
    </location>
</feature>